<keyword evidence="6 11" id="KW-0812">Transmembrane</keyword>
<dbReference type="GO" id="GO:0140359">
    <property type="term" value="F:ABC-type transporter activity"/>
    <property type="evidence" value="ECO:0007669"/>
    <property type="project" value="InterPro"/>
</dbReference>
<keyword evidence="14" id="KW-1185">Reference proteome</keyword>
<keyword evidence="4 11" id="KW-1003">Cell membrane</keyword>
<keyword evidence="8 11" id="KW-1133">Transmembrane helix</keyword>
<feature type="transmembrane region" description="Helical" evidence="11">
    <location>
        <begin position="116"/>
        <end position="137"/>
    </location>
</feature>
<dbReference type="PROSITE" id="PS51012">
    <property type="entry name" value="ABC_TM2"/>
    <property type="match status" value="1"/>
</dbReference>
<comment type="subcellular location">
    <subcellularLocation>
        <location evidence="1 11">Cell membrane</location>
        <topology evidence="1 11">Multi-pass membrane protein</topology>
    </subcellularLocation>
</comment>
<dbReference type="AlphaFoldDB" id="A0A0U9HQ23"/>
<feature type="domain" description="ABC transmembrane type-2" evidence="12">
    <location>
        <begin position="29"/>
        <end position="257"/>
    </location>
</feature>
<evidence type="ECO:0000256" key="1">
    <source>
        <dbReference type="ARBA" id="ARBA00004651"/>
    </source>
</evidence>
<dbReference type="PRINTS" id="PR00164">
    <property type="entry name" value="ABC2TRNSPORT"/>
</dbReference>
<evidence type="ECO:0000313" key="14">
    <source>
        <dbReference type="Proteomes" id="UP000054976"/>
    </source>
</evidence>
<gene>
    <name evidence="13" type="ORF">TAGGR_228</name>
</gene>
<evidence type="ECO:0000256" key="8">
    <source>
        <dbReference type="ARBA" id="ARBA00022989"/>
    </source>
</evidence>
<evidence type="ECO:0000256" key="4">
    <source>
        <dbReference type="ARBA" id="ARBA00022475"/>
    </source>
</evidence>
<proteinExistence type="inferred from homology"/>
<dbReference type="Proteomes" id="UP000054976">
    <property type="component" value="Unassembled WGS sequence"/>
</dbReference>
<keyword evidence="9" id="KW-0625">Polysaccharide transport</keyword>
<dbReference type="PIRSF" id="PIRSF006648">
    <property type="entry name" value="DrrB"/>
    <property type="match status" value="1"/>
</dbReference>
<evidence type="ECO:0000256" key="2">
    <source>
        <dbReference type="ARBA" id="ARBA00007783"/>
    </source>
</evidence>
<dbReference type="Pfam" id="PF01061">
    <property type="entry name" value="ABC2_membrane"/>
    <property type="match status" value="1"/>
</dbReference>
<dbReference type="GO" id="GO:0015920">
    <property type="term" value="P:lipopolysaccharide transport"/>
    <property type="evidence" value="ECO:0007669"/>
    <property type="project" value="TreeGrafter"/>
</dbReference>
<dbReference type="InterPro" id="IPR047817">
    <property type="entry name" value="ABC2_TM_bact-type"/>
</dbReference>
<evidence type="ECO:0000259" key="12">
    <source>
        <dbReference type="PROSITE" id="PS51012"/>
    </source>
</evidence>
<dbReference type="EMBL" id="BCNO01000002">
    <property type="protein sequence ID" value="GAQ95144.1"/>
    <property type="molecule type" value="Genomic_DNA"/>
</dbReference>
<keyword evidence="3 11" id="KW-0813">Transport</keyword>
<dbReference type="RefSeq" id="WP_059176595.1">
    <property type="nucleotide sequence ID" value="NZ_BCNO01000002.1"/>
</dbReference>
<dbReference type="GO" id="GO:0043190">
    <property type="term" value="C:ATP-binding cassette (ABC) transporter complex"/>
    <property type="evidence" value="ECO:0007669"/>
    <property type="project" value="InterPro"/>
</dbReference>
<organism evidence="13 14">
    <name type="scientific">Thermodesulfovibrio aggregans</name>
    <dbReference type="NCBI Taxonomy" id="86166"/>
    <lineage>
        <taxon>Bacteria</taxon>
        <taxon>Pseudomonadati</taxon>
        <taxon>Nitrospirota</taxon>
        <taxon>Thermodesulfovibrionia</taxon>
        <taxon>Thermodesulfovibrionales</taxon>
        <taxon>Thermodesulfovibrionaceae</taxon>
        <taxon>Thermodesulfovibrio</taxon>
    </lineage>
</organism>
<comment type="caution">
    <text evidence="13">The sequence shown here is derived from an EMBL/GenBank/DDBJ whole genome shotgun (WGS) entry which is preliminary data.</text>
</comment>
<keyword evidence="10 11" id="KW-0472">Membrane</keyword>
<keyword evidence="5" id="KW-0762">Sugar transport</keyword>
<dbReference type="InterPro" id="IPR013525">
    <property type="entry name" value="ABC2_TM"/>
</dbReference>
<dbReference type="OrthoDB" id="9814458at2"/>
<feature type="transmembrane region" description="Helical" evidence="11">
    <location>
        <begin position="149"/>
        <end position="174"/>
    </location>
</feature>
<keyword evidence="7" id="KW-0972">Capsule biogenesis/degradation</keyword>
<sequence length="265" mass="30774">MLKEISQIKRVVFAIFVRELKTRFGKYRLGYLWALIEPFLHIAMFVGIRGILAGSLRGAADKIIYHVDYPLFLAAGLVPFFMFRHIVSQVMNSIDANRGLFAYQPVKPIDAMLSRWILEGVIFMILWVIVFIILDFIGFRTEIKDPLGLIGIYFLFYLFSFGVGMIFCMIVNIYEEARNVIPPIMMFLFFTSGLFFSINMIPKKFQIYLLWNPCLHFIELSRASFFPLYKADMCSLNFIIICTISALFLGLVLYRLKIREVLASE</sequence>
<evidence type="ECO:0000256" key="7">
    <source>
        <dbReference type="ARBA" id="ARBA00022903"/>
    </source>
</evidence>
<protein>
    <recommendedName>
        <fullName evidence="11">Transport permease protein</fullName>
    </recommendedName>
</protein>
<dbReference type="PANTHER" id="PTHR30413">
    <property type="entry name" value="INNER MEMBRANE TRANSPORT PERMEASE"/>
    <property type="match status" value="1"/>
</dbReference>
<dbReference type="GO" id="GO:0015774">
    <property type="term" value="P:polysaccharide transport"/>
    <property type="evidence" value="ECO:0007669"/>
    <property type="project" value="UniProtKB-KW"/>
</dbReference>
<evidence type="ECO:0000256" key="3">
    <source>
        <dbReference type="ARBA" id="ARBA00022448"/>
    </source>
</evidence>
<dbReference type="PANTHER" id="PTHR30413:SF10">
    <property type="entry name" value="CAPSULE POLYSACCHARIDE EXPORT INNER-MEMBRANE PROTEIN CTRC"/>
    <property type="match status" value="1"/>
</dbReference>
<evidence type="ECO:0000256" key="10">
    <source>
        <dbReference type="ARBA" id="ARBA00023136"/>
    </source>
</evidence>
<dbReference type="InterPro" id="IPR000412">
    <property type="entry name" value="ABC_2_transport"/>
</dbReference>
<feature type="transmembrane region" description="Helical" evidence="11">
    <location>
        <begin position="235"/>
        <end position="254"/>
    </location>
</feature>
<dbReference type="STRING" id="86166.TAGGR_228"/>
<evidence type="ECO:0000256" key="5">
    <source>
        <dbReference type="ARBA" id="ARBA00022597"/>
    </source>
</evidence>
<accession>A0A0U9HQ23</accession>
<feature type="transmembrane region" description="Helical" evidence="11">
    <location>
        <begin position="180"/>
        <end position="201"/>
    </location>
</feature>
<evidence type="ECO:0000313" key="13">
    <source>
        <dbReference type="EMBL" id="GAQ95144.1"/>
    </source>
</evidence>
<name>A0A0U9HQ23_9BACT</name>
<reference evidence="14" key="1">
    <citation type="submission" date="2016-01" db="EMBL/GenBank/DDBJ databases">
        <title>Draft genome sequence of Thermodesulfovibrio aggregans strain TGE-P1.</title>
        <authorList>
            <person name="Sekiguchi Y."/>
            <person name="Ohashi A."/>
            <person name="Matsuura N."/>
            <person name="Tourlousse M.D."/>
        </authorList>
    </citation>
    <scope>NUCLEOTIDE SEQUENCE [LARGE SCALE GENOMIC DNA]</scope>
    <source>
        <strain evidence="14">TGE-P1</strain>
    </source>
</reference>
<feature type="transmembrane region" description="Helical" evidence="11">
    <location>
        <begin position="63"/>
        <end position="83"/>
    </location>
</feature>
<comment type="similarity">
    <text evidence="2 11">Belongs to the ABC-2 integral membrane protein family.</text>
</comment>
<evidence type="ECO:0000256" key="9">
    <source>
        <dbReference type="ARBA" id="ARBA00023047"/>
    </source>
</evidence>
<feature type="transmembrane region" description="Helical" evidence="11">
    <location>
        <begin position="30"/>
        <end position="51"/>
    </location>
</feature>
<evidence type="ECO:0000256" key="11">
    <source>
        <dbReference type="RuleBase" id="RU361157"/>
    </source>
</evidence>
<evidence type="ECO:0000256" key="6">
    <source>
        <dbReference type="ARBA" id="ARBA00022692"/>
    </source>
</evidence>